<dbReference type="EC" id="3.2.1.26" evidence="3 8"/>
<evidence type="ECO:0000256" key="5">
    <source>
        <dbReference type="ARBA" id="ARBA00022801"/>
    </source>
</evidence>
<comment type="pathway">
    <text evidence="1 9">Glycan biosynthesis; sucrose metabolism.</text>
</comment>
<comment type="caution">
    <text evidence="12">The sequence shown here is derived from an EMBL/GenBank/DDBJ whole genome shotgun (WGS) entry which is preliminary data.</text>
</comment>
<dbReference type="Pfam" id="PF00251">
    <property type="entry name" value="Glyco_hydro_32N"/>
    <property type="match status" value="1"/>
</dbReference>
<comment type="subcellular location">
    <subcellularLocation>
        <location evidence="9">Cytoplasm</location>
    </subcellularLocation>
</comment>
<keyword evidence="5 8" id="KW-0378">Hydrolase</keyword>
<dbReference type="InterPro" id="IPR013320">
    <property type="entry name" value="ConA-like_dom_sf"/>
</dbReference>
<proteinExistence type="inferred from homology"/>
<comment type="catalytic activity">
    <reaction evidence="8">
        <text>Hydrolysis of terminal non-reducing beta-D-fructofuranoside residues in beta-D-fructofuranosides.</text>
        <dbReference type="EC" id="3.2.1.26"/>
    </reaction>
</comment>
<dbReference type="GO" id="GO:0005975">
    <property type="term" value="P:carbohydrate metabolic process"/>
    <property type="evidence" value="ECO:0007669"/>
    <property type="project" value="InterPro"/>
</dbReference>
<dbReference type="InterPro" id="IPR023296">
    <property type="entry name" value="Glyco_hydro_beta-prop_sf"/>
</dbReference>
<feature type="domain" description="Glycosyl hydrolase family 32 C-terminal" evidence="11">
    <location>
        <begin position="343"/>
        <end position="486"/>
    </location>
</feature>
<reference evidence="12" key="1">
    <citation type="submission" date="2020-10" db="EMBL/GenBank/DDBJ databases">
        <authorList>
            <person name="Gilroy R."/>
        </authorList>
    </citation>
    <scope>NUCLEOTIDE SEQUENCE</scope>
    <source>
        <strain evidence="12">ChiGjej1B1-1684</strain>
    </source>
</reference>
<dbReference type="InterPro" id="IPR006232">
    <property type="entry name" value="Suc6P_hydrolase"/>
</dbReference>
<evidence type="ECO:0000256" key="9">
    <source>
        <dbReference type="RuleBase" id="RU365015"/>
    </source>
</evidence>
<dbReference type="PANTHER" id="PTHR43101">
    <property type="entry name" value="BETA-FRUCTOSIDASE"/>
    <property type="match status" value="1"/>
</dbReference>
<dbReference type="Proteomes" id="UP000824118">
    <property type="component" value="Unassembled WGS sequence"/>
</dbReference>
<dbReference type="PANTHER" id="PTHR43101:SF1">
    <property type="entry name" value="BETA-FRUCTOSIDASE"/>
    <property type="match status" value="1"/>
</dbReference>
<dbReference type="SMART" id="SM00640">
    <property type="entry name" value="Glyco_32"/>
    <property type="match status" value="1"/>
</dbReference>
<keyword evidence="9" id="KW-0963">Cytoplasm</keyword>
<feature type="domain" description="Glycosyl hydrolase family 32 N-terminal" evidence="10">
    <location>
        <begin position="29"/>
        <end position="340"/>
    </location>
</feature>
<comment type="similarity">
    <text evidence="2 8">Belongs to the glycosyl hydrolase 32 family.</text>
</comment>
<dbReference type="SUPFAM" id="SSF49899">
    <property type="entry name" value="Concanavalin A-like lectins/glucanases"/>
    <property type="match status" value="1"/>
</dbReference>
<organism evidence="12 13">
    <name type="scientific">Candidatus Limousia pullorum</name>
    <dbReference type="NCBI Taxonomy" id="2840860"/>
    <lineage>
        <taxon>Bacteria</taxon>
        <taxon>Bacillati</taxon>
        <taxon>Bacillota</taxon>
        <taxon>Clostridia</taxon>
        <taxon>Eubacteriales</taxon>
        <taxon>Oscillospiraceae</taxon>
        <taxon>Oscillospiraceae incertae sedis</taxon>
        <taxon>Candidatus Limousia</taxon>
    </lineage>
</organism>
<dbReference type="InterPro" id="IPR013189">
    <property type="entry name" value="Glyco_hydro_32_C"/>
</dbReference>
<dbReference type="SUPFAM" id="SSF75005">
    <property type="entry name" value="Arabinanase/levansucrase/invertase"/>
    <property type="match status" value="1"/>
</dbReference>
<dbReference type="CDD" id="cd08996">
    <property type="entry name" value="GH32_FFase"/>
    <property type="match status" value="1"/>
</dbReference>
<comment type="function">
    <text evidence="9">Enables the bacterium to metabolize sucrose as a sole carbon source.</text>
</comment>
<dbReference type="InterPro" id="IPR013148">
    <property type="entry name" value="Glyco_hydro_32_N"/>
</dbReference>
<dbReference type="InterPro" id="IPR001362">
    <property type="entry name" value="Glyco_hydro_32"/>
</dbReference>
<evidence type="ECO:0000256" key="6">
    <source>
        <dbReference type="ARBA" id="ARBA00023295"/>
    </source>
</evidence>
<evidence type="ECO:0000256" key="3">
    <source>
        <dbReference type="ARBA" id="ARBA00012758"/>
    </source>
</evidence>
<evidence type="ECO:0000256" key="2">
    <source>
        <dbReference type="ARBA" id="ARBA00009902"/>
    </source>
</evidence>
<name>A0A9D1LXE7_9FIRM</name>
<dbReference type="Gene3D" id="2.115.10.20">
    <property type="entry name" value="Glycosyl hydrolase domain, family 43"/>
    <property type="match status" value="1"/>
</dbReference>
<dbReference type="PROSITE" id="PS00609">
    <property type="entry name" value="GLYCOSYL_HYDROL_F32"/>
    <property type="match status" value="1"/>
</dbReference>
<dbReference type="Gene3D" id="2.60.120.560">
    <property type="entry name" value="Exo-inulinase, domain 1"/>
    <property type="match status" value="1"/>
</dbReference>
<evidence type="ECO:0000256" key="1">
    <source>
        <dbReference type="ARBA" id="ARBA00004914"/>
    </source>
</evidence>
<evidence type="ECO:0000313" key="13">
    <source>
        <dbReference type="Proteomes" id="UP000824118"/>
    </source>
</evidence>
<sequence>MTSEILQQARDYENKNADSITKEERPSFHVTPPIGWMNDPNGFSVYKGEYHLFFQYHPYSIKWGPMHWGHYKTKDFIRWERLPVAIAPDSDFDIDGCFSGSAVELSDGRQMLMYTGVYPEMLEDGTKKTVQAQCVAFGDGINYEKSKLNPVLKENDLPEWGSKWDFRDPKIWKKDKDLYAVVGTRTTDGSGAILLYKASEDAPEKWTLVSTIDRSNNEYGKMWECPDLFMLDGKWVLITSPQNMVAKGLEYHNGHDVICITGNFDYETGKFTRENVMPVEGGIDFYAPQTLLTPDGRRIMIAWMQAWDSSKFVPKGQKWFGMFTIPRELTIKNGCLIQNPVREIENYRYNKVSYKNIDVKEEVKLPGVAGRIIDLTATVYFDKKETCRKFVIKFAQNEDFYSSITYDPADNLLTLDRTYSGFPHYIVHSRTIEVKKNEYNSLKLRILLDRNSVELFVNDGEKAMSAALYTPLDADSITFESKGNVKLDIEKYDLKF</sequence>
<evidence type="ECO:0000259" key="10">
    <source>
        <dbReference type="Pfam" id="PF00251"/>
    </source>
</evidence>
<dbReference type="InterPro" id="IPR018053">
    <property type="entry name" value="Glyco_hydro_32_AS"/>
</dbReference>
<dbReference type="EMBL" id="DVNG01000033">
    <property type="protein sequence ID" value="HIU49844.1"/>
    <property type="molecule type" value="Genomic_DNA"/>
</dbReference>
<protein>
    <recommendedName>
        <fullName evidence="4 8">Sucrose-6-phosphate hydrolase</fullName>
        <ecNumber evidence="3 8">3.2.1.26</ecNumber>
    </recommendedName>
    <alternativeName>
        <fullName evidence="7 9">Invertase</fullName>
    </alternativeName>
</protein>
<evidence type="ECO:0000259" key="11">
    <source>
        <dbReference type="Pfam" id="PF08244"/>
    </source>
</evidence>
<accession>A0A9D1LXE7</accession>
<reference evidence="12" key="2">
    <citation type="journal article" date="2021" name="PeerJ">
        <title>Extensive microbial diversity within the chicken gut microbiome revealed by metagenomics and culture.</title>
        <authorList>
            <person name="Gilroy R."/>
            <person name="Ravi A."/>
            <person name="Getino M."/>
            <person name="Pursley I."/>
            <person name="Horton D.L."/>
            <person name="Alikhan N.F."/>
            <person name="Baker D."/>
            <person name="Gharbi K."/>
            <person name="Hall N."/>
            <person name="Watson M."/>
            <person name="Adriaenssens E.M."/>
            <person name="Foster-Nyarko E."/>
            <person name="Jarju S."/>
            <person name="Secka A."/>
            <person name="Antonio M."/>
            <person name="Oren A."/>
            <person name="Chaudhuri R.R."/>
            <person name="La Ragione R."/>
            <person name="Hildebrand F."/>
            <person name="Pallen M.J."/>
        </authorList>
    </citation>
    <scope>NUCLEOTIDE SEQUENCE</scope>
    <source>
        <strain evidence="12">ChiGjej1B1-1684</strain>
    </source>
</reference>
<keyword evidence="6 8" id="KW-0326">Glycosidase</keyword>
<evidence type="ECO:0000313" key="12">
    <source>
        <dbReference type="EMBL" id="HIU49844.1"/>
    </source>
</evidence>
<evidence type="ECO:0000256" key="7">
    <source>
        <dbReference type="ARBA" id="ARBA00033367"/>
    </source>
</evidence>
<dbReference type="Pfam" id="PF08244">
    <property type="entry name" value="Glyco_hydro_32C"/>
    <property type="match status" value="1"/>
</dbReference>
<evidence type="ECO:0000256" key="8">
    <source>
        <dbReference type="RuleBase" id="RU362110"/>
    </source>
</evidence>
<dbReference type="InterPro" id="IPR051214">
    <property type="entry name" value="GH32_Enzymes"/>
</dbReference>
<dbReference type="GO" id="GO:0005737">
    <property type="term" value="C:cytoplasm"/>
    <property type="evidence" value="ECO:0007669"/>
    <property type="project" value="UniProtKB-SubCell"/>
</dbReference>
<evidence type="ECO:0000256" key="4">
    <source>
        <dbReference type="ARBA" id="ARBA00019623"/>
    </source>
</evidence>
<dbReference type="GO" id="GO:0004564">
    <property type="term" value="F:beta-fructofuranosidase activity"/>
    <property type="evidence" value="ECO:0007669"/>
    <property type="project" value="UniProtKB-EC"/>
</dbReference>
<dbReference type="AlphaFoldDB" id="A0A9D1LXE7"/>
<keyword evidence="9" id="KW-0119">Carbohydrate metabolism</keyword>
<dbReference type="NCBIfam" id="TIGR01322">
    <property type="entry name" value="scrB_fam"/>
    <property type="match status" value="1"/>
</dbReference>
<gene>
    <name evidence="12" type="ORF">IAD22_02355</name>
</gene>